<sequence length="90" mass="10038">MSLEMDIEINGKHGLHVRPCASLVKICNSDPEVKVKIRNTSENSPYVDGKSMMQVSTLRASYGQTLHFVIDGNNATQMAERIAEFLSRLD</sequence>
<evidence type="ECO:0000259" key="5">
    <source>
        <dbReference type="PROSITE" id="PS51350"/>
    </source>
</evidence>
<dbReference type="AlphaFoldDB" id="A0A662ZJK7"/>
<evidence type="ECO:0000256" key="2">
    <source>
        <dbReference type="ARBA" id="ARBA00010736"/>
    </source>
</evidence>
<dbReference type="PROSITE" id="PS51350">
    <property type="entry name" value="PTS_HPR_DOM"/>
    <property type="match status" value="1"/>
</dbReference>
<comment type="similarity">
    <text evidence="2">Belongs to the HPr family.</text>
</comment>
<feature type="domain" description="HPr" evidence="5">
    <location>
        <begin position="2"/>
        <end position="90"/>
    </location>
</feature>
<keyword evidence="6" id="KW-0808">Transferase</keyword>
<protein>
    <submittedName>
        <fullName evidence="6">Phosphotransferase system HPr (HPr) family</fullName>
    </submittedName>
</protein>
<evidence type="ECO:0000313" key="7">
    <source>
        <dbReference type="Proteomes" id="UP000243745"/>
    </source>
</evidence>
<dbReference type="NCBIfam" id="TIGR01003">
    <property type="entry name" value="PTS_HPr_family"/>
    <property type="match status" value="1"/>
</dbReference>
<dbReference type="RefSeq" id="WP_031579916.1">
    <property type="nucleotide sequence ID" value="NZ_FOXF01000037.1"/>
</dbReference>
<dbReference type="GO" id="GO:0009401">
    <property type="term" value="P:phosphoenolpyruvate-dependent sugar phosphotransferase system"/>
    <property type="evidence" value="ECO:0007669"/>
    <property type="project" value="UniProtKB-KW"/>
</dbReference>
<comment type="subcellular location">
    <subcellularLocation>
        <location evidence="1">Cytoplasm</location>
    </subcellularLocation>
</comment>
<name>A0A662ZJK7_9GAMM</name>
<organism evidence="6 7">
    <name type="scientific">Ruminobacter amylophilus</name>
    <dbReference type="NCBI Taxonomy" id="867"/>
    <lineage>
        <taxon>Bacteria</taxon>
        <taxon>Pseudomonadati</taxon>
        <taxon>Pseudomonadota</taxon>
        <taxon>Gammaproteobacteria</taxon>
        <taxon>Aeromonadales</taxon>
        <taxon>Succinivibrionaceae</taxon>
        <taxon>Ruminobacter</taxon>
    </lineage>
</organism>
<evidence type="ECO:0000256" key="1">
    <source>
        <dbReference type="ARBA" id="ARBA00004496"/>
    </source>
</evidence>
<dbReference type="EMBL" id="FOXF01000037">
    <property type="protein sequence ID" value="SFP56424.1"/>
    <property type="molecule type" value="Genomic_DNA"/>
</dbReference>
<evidence type="ECO:0000256" key="4">
    <source>
        <dbReference type="ARBA" id="ARBA00022683"/>
    </source>
</evidence>
<keyword evidence="4" id="KW-0598">Phosphotransferase system</keyword>
<dbReference type="PANTHER" id="PTHR33705:SF2">
    <property type="entry name" value="PHOSPHOCARRIER PROTEIN NPR"/>
    <property type="match status" value="1"/>
</dbReference>
<dbReference type="GO" id="GO:0016740">
    <property type="term" value="F:transferase activity"/>
    <property type="evidence" value="ECO:0007669"/>
    <property type="project" value="UniProtKB-KW"/>
</dbReference>
<dbReference type="Gene3D" id="3.30.1340.10">
    <property type="entry name" value="HPr-like"/>
    <property type="match status" value="1"/>
</dbReference>
<dbReference type="InterPro" id="IPR050399">
    <property type="entry name" value="HPr"/>
</dbReference>
<reference evidence="6 7" key="1">
    <citation type="submission" date="2016-10" db="EMBL/GenBank/DDBJ databases">
        <authorList>
            <person name="Varghese N."/>
            <person name="Submissions S."/>
        </authorList>
    </citation>
    <scope>NUCLEOTIDE SEQUENCE [LARGE SCALE GENOMIC DNA]</scope>
    <source>
        <strain evidence="6 7">DSM 1361</strain>
    </source>
</reference>
<dbReference type="OrthoDB" id="6630731at2"/>
<accession>A0A662ZJK7</accession>
<evidence type="ECO:0000256" key="3">
    <source>
        <dbReference type="ARBA" id="ARBA00022490"/>
    </source>
</evidence>
<gene>
    <name evidence="6" type="ORF">SAMN02910344_01738</name>
</gene>
<dbReference type="SUPFAM" id="SSF55594">
    <property type="entry name" value="HPr-like"/>
    <property type="match status" value="1"/>
</dbReference>
<dbReference type="GO" id="GO:0005737">
    <property type="term" value="C:cytoplasm"/>
    <property type="evidence" value="ECO:0007669"/>
    <property type="project" value="UniProtKB-SubCell"/>
</dbReference>
<evidence type="ECO:0000313" key="6">
    <source>
        <dbReference type="EMBL" id="SFP56424.1"/>
    </source>
</evidence>
<proteinExistence type="inferred from homology"/>
<dbReference type="InterPro" id="IPR000032">
    <property type="entry name" value="HPr-like"/>
</dbReference>
<dbReference type="PRINTS" id="PR00107">
    <property type="entry name" value="PHOSPHOCPHPR"/>
</dbReference>
<dbReference type="Proteomes" id="UP000243745">
    <property type="component" value="Unassembled WGS sequence"/>
</dbReference>
<dbReference type="Pfam" id="PF00381">
    <property type="entry name" value="PTS-HPr"/>
    <property type="match status" value="1"/>
</dbReference>
<dbReference type="PANTHER" id="PTHR33705">
    <property type="entry name" value="PHOSPHOCARRIER PROTEIN HPR"/>
    <property type="match status" value="1"/>
</dbReference>
<keyword evidence="7" id="KW-1185">Reference proteome</keyword>
<dbReference type="InterPro" id="IPR035895">
    <property type="entry name" value="HPr-like_sf"/>
</dbReference>
<keyword evidence="3" id="KW-0963">Cytoplasm</keyword>